<dbReference type="Proteomes" id="UP000419144">
    <property type="component" value="Unassembled WGS sequence"/>
</dbReference>
<dbReference type="EMBL" id="BLBS01000033">
    <property type="protein sequence ID" value="GET89035.1"/>
    <property type="molecule type" value="Genomic_DNA"/>
</dbReference>
<keyword evidence="3" id="KW-1185">Reference proteome</keyword>
<feature type="region of interest" description="Disordered" evidence="1">
    <location>
        <begin position="387"/>
        <end position="410"/>
    </location>
</feature>
<sequence>MSEAVFFCAHAHHYQPSTLSCSIHTRKALVENTDSADALSCLPHPPHTRGSHTFAMSDSHQLYAVTGRRLPLRLKRTPPRHGAITSSKEQECRTSVRANLPGRSKTPRDAESTPTHAALQRESKLSYRGEDAYPSPEGSKHLVLHTPQKSKTPLNRLTAPSTLPQHFEKSTEIELDDLSSCFSSHYNSAPDTNAKMHPESDFSVEVGYATPPNLNMTAFMSENCSSTDSRPSLNRIKFEAAVAAAEDQDRNAALTQFNEMSRARRSQAPVNTHSTPAAAVPASRARSTATQSTLSRYNHCKGSVAYSNDQRQQAESIHGAHQKYQQQPRSQGASSTEAATHPAASGADRSRQGGATPHDPPAGKASSYRLQKYSSRSSSMCYVEQHSCSPSRTSRGAHLPSPLPADPHVTHEYSQQKMAERRASKPRVVSSSQPMVVVPVSSSAWNSIRTSRSCENQLEMGIPIAERVHFVPTSARHRDTSASVPVGTLEGTELLPGLPRLQGHYNDGKADRPYRTIIRFIEYQPKGERPGLEKMLASHTGHENSLCCALGEVYGDDLEILRSVCRRTPVVPLLAERPSIGKRATASSQSYAAAGTGRRQR</sequence>
<dbReference type="VEuPathDB" id="TriTrypDB:LtaPh_2420300"/>
<evidence type="ECO:0000313" key="2">
    <source>
        <dbReference type="EMBL" id="GET89035.1"/>
    </source>
</evidence>
<feature type="region of interest" description="Disordered" evidence="1">
    <location>
        <begin position="77"/>
        <end position="159"/>
    </location>
</feature>
<feature type="region of interest" description="Disordered" evidence="1">
    <location>
        <begin position="581"/>
        <end position="601"/>
    </location>
</feature>
<gene>
    <name evidence="2" type="ORF">LtaPh_2420300</name>
</gene>
<proteinExistence type="predicted"/>
<feature type="region of interest" description="Disordered" evidence="1">
    <location>
        <begin position="308"/>
        <end position="367"/>
    </location>
</feature>
<dbReference type="OrthoDB" id="264384at2759"/>
<evidence type="ECO:0000313" key="3">
    <source>
        <dbReference type="Proteomes" id="UP000419144"/>
    </source>
</evidence>
<comment type="caution">
    <text evidence="2">The sequence shown here is derived from an EMBL/GenBank/DDBJ whole genome shotgun (WGS) entry which is preliminary data.</text>
</comment>
<feature type="compositionally biased region" description="Low complexity" evidence="1">
    <location>
        <begin position="274"/>
        <end position="290"/>
    </location>
</feature>
<feature type="compositionally biased region" description="Basic and acidic residues" evidence="1">
    <location>
        <begin position="119"/>
        <end position="131"/>
    </location>
</feature>
<organism evidence="2 3">
    <name type="scientific">Leishmania tarentolae</name>
    <name type="common">Sauroleishmania tarentolae</name>
    <dbReference type="NCBI Taxonomy" id="5689"/>
    <lineage>
        <taxon>Eukaryota</taxon>
        <taxon>Discoba</taxon>
        <taxon>Euglenozoa</taxon>
        <taxon>Kinetoplastea</taxon>
        <taxon>Metakinetoplastina</taxon>
        <taxon>Trypanosomatida</taxon>
        <taxon>Trypanosomatidae</taxon>
        <taxon>Leishmaniinae</taxon>
        <taxon>Leishmania</taxon>
        <taxon>lizard Leishmania</taxon>
    </lineage>
</organism>
<name>A0A640KJ44_LEITA</name>
<accession>A0A640KJ44</accession>
<feature type="compositionally biased region" description="Polar residues" evidence="1">
    <location>
        <begin position="323"/>
        <end position="338"/>
    </location>
</feature>
<reference evidence="2" key="1">
    <citation type="submission" date="2019-11" db="EMBL/GenBank/DDBJ databases">
        <title>Leishmania tarentolae CDS.</title>
        <authorList>
            <person name="Goto Y."/>
            <person name="Yamagishi J."/>
        </authorList>
    </citation>
    <scope>NUCLEOTIDE SEQUENCE [LARGE SCALE GENOMIC DNA]</scope>
    <source>
        <strain evidence="2">Parrot Tar II</strain>
    </source>
</reference>
<protein>
    <submittedName>
        <fullName evidence="2">Uncharacterized protein</fullName>
    </submittedName>
</protein>
<evidence type="ECO:0000256" key="1">
    <source>
        <dbReference type="SAM" id="MobiDB-lite"/>
    </source>
</evidence>
<dbReference type="AlphaFoldDB" id="A0A640KJ44"/>
<feature type="compositionally biased region" description="Polar residues" evidence="1">
    <location>
        <begin position="147"/>
        <end position="159"/>
    </location>
</feature>
<feature type="region of interest" description="Disordered" evidence="1">
    <location>
        <begin position="261"/>
        <end position="296"/>
    </location>
</feature>